<evidence type="ECO:0000313" key="3">
    <source>
        <dbReference type="Proteomes" id="UP001212326"/>
    </source>
</evidence>
<organism evidence="2 3">
    <name type="scientific">Streptomyces camelliae</name>
    <dbReference type="NCBI Taxonomy" id="3004093"/>
    <lineage>
        <taxon>Bacteria</taxon>
        <taxon>Bacillati</taxon>
        <taxon>Actinomycetota</taxon>
        <taxon>Actinomycetes</taxon>
        <taxon>Kitasatosporales</taxon>
        <taxon>Streptomycetaceae</taxon>
        <taxon>Streptomyces</taxon>
    </lineage>
</organism>
<reference evidence="2 3" key="1">
    <citation type="submission" date="2022-12" db="EMBL/GenBank/DDBJ databases">
        <authorList>
            <person name="Mo P."/>
        </authorList>
    </citation>
    <scope>NUCLEOTIDE SEQUENCE [LARGE SCALE GENOMIC DNA]</scope>
    <source>
        <strain evidence="2 3">HUAS 2-6</strain>
    </source>
</reference>
<gene>
    <name evidence="2" type="ORF">O1G22_02400</name>
</gene>
<sequence>MDDSELVTAADVQLMQGLAQRVTAVRPDPVNSGASLGEPAWVWGKGHASEGESWLRRPWFSGDVLVAWGWACLPHRVRRSDGSVKDVTSPSLAYHAHPDHSELVEEVIDRYDGATVGIERTVVPSTADEFALERWVAHGYETDPAGLGDTGSWTQFNQRDLEGVERPVLPTDSDSAPLTRPGCRPRSRLTWWRHRTERWRHRRSCGSTRRTGPPNSSWPEHIPTTDGSGWAGRRCCTRCIWRRRPGPGT</sequence>
<keyword evidence="3" id="KW-1185">Reference proteome</keyword>
<feature type="compositionally biased region" description="Polar residues" evidence="1">
    <location>
        <begin position="205"/>
        <end position="218"/>
    </location>
</feature>
<proteinExistence type="predicted"/>
<name>A0ABY7PKN0_9ACTN</name>
<dbReference type="Proteomes" id="UP001212326">
    <property type="component" value="Chromosome"/>
</dbReference>
<accession>A0ABY7PKN0</accession>
<feature type="region of interest" description="Disordered" evidence="1">
    <location>
        <begin position="203"/>
        <end position="224"/>
    </location>
</feature>
<dbReference type="EMBL" id="CP115300">
    <property type="protein sequence ID" value="WBO69513.1"/>
    <property type="molecule type" value="Genomic_DNA"/>
</dbReference>
<evidence type="ECO:0000313" key="2">
    <source>
        <dbReference type="EMBL" id="WBO69513.1"/>
    </source>
</evidence>
<evidence type="ECO:0000256" key="1">
    <source>
        <dbReference type="SAM" id="MobiDB-lite"/>
    </source>
</evidence>
<protein>
    <submittedName>
        <fullName evidence="2">Uncharacterized protein</fullName>
    </submittedName>
</protein>